<evidence type="ECO:0000256" key="1">
    <source>
        <dbReference type="ARBA" id="ARBA00022729"/>
    </source>
</evidence>
<feature type="domain" description="Ig-like" evidence="3">
    <location>
        <begin position="100"/>
        <end position="169"/>
    </location>
</feature>
<dbReference type="InterPro" id="IPR003598">
    <property type="entry name" value="Ig_sub2"/>
</dbReference>
<organism evidence="4 5">
    <name type="scientific">Hymenochirus boettgeri</name>
    <name type="common">Congo dwarf clawed frog</name>
    <dbReference type="NCBI Taxonomy" id="247094"/>
    <lineage>
        <taxon>Eukaryota</taxon>
        <taxon>Metazoa</taxon>
        <taxon>Chordata</taxon>
        <taxon>Craniata</taxon>
        <taxon>Vertebrata</taxon>
        <taxon>Euteleostomi</taxon>
        <taxon>Amphibia</taxon>
        <taxon>Batrachia</taxon>
        <taxon>Anura</taxon>
        <taxon>Pipoidea</taxon>
        <taxon>Pipidae</taxon>
        <taxon>Pipinae</taxon>
        <taxon>Hymenochirus</taxon>
    </lineage>
</organism>
<dbReference type="InterPro" id="IPR003599">
    <property type="entry name" value="Ig_sub"/>
</dbReference>
<feature type="domain" description="Ig-like" evidence="3">
    <location>
        <begin position="6"/>
        <end position="86"/>
    </location>
</feature>
<dbReference type="GO" id="GO:0007166">
    <property type="term" value="P:cell surface receptor signaling pathway"/>
    <property type="evidence" value="ECO:0007669"/>
    <property type="project" value="TreeGrafter"/>
</dbReference>
<dbReference type="InterPro" id="IPR007110">
    <property type="entry name" value="Ig-like_dom"/>
</dbReference>
<feature type="domain" description="Ig-like" evidence="3">
    <location>
        <begin position="177"/>
        <end position="260"/>
    </location>
</feature>
<dbReference type="SMART" id="SM00409">
    <property type="entry name" value="IG"/>
    <property type="match status" value="4"/>
</dbReference>
<dbReference type="PANTHER" id="PTHR11481:SF64">
    <property type="entry name" value="FC RECEPTOR-LIKE PROTEIN 4"/>
    <property type="match status" value="1"/>
</dbReference>
<feature type="domain" description="Ig-like" evidence="3">
    <location>
        <begin position="271"/>
        <end position="354"/>
    </location>
</feature>
<sequence>GAADRPVVFFSPNWTPIFTGESINLTCNVDPPVQWNLLYTWYRDGNWIRGDQRSLVIRYALVVDSGNYQCQAGGSERSDPVRLDVTGIDMILQAPLFVHEGDFLSLRCHSRYSNRDPGIRFYKDDELIQSPVNGSVVNIGRVNVTASGTYTCERNNSNSITLKPKVNITVTELFSRPQIKLNPSPVVQGENMTVTCDTKPSPRGASTELQFGFYRNGINVQGFYSSNQYRVPSAQLEDSGNYTCEVQTVTGSVRKRSNIEHIQIQKLFTVPQINVSPDPVILEDHMTITCDIKPSPRGATTELQIAFYRNGTNVQGFNSSNQYRVPSAQLEDSGNYTCMVQTSHGTVRKRSNILQIQIKGEFE</sequence>
<keyword evidence="5" id="KW-1185">Reference proteome</keyword>
<dbReference type="SMART" id="SM00408">
    <property type="entry name" value="IGc2"/>
    <property type="match status" value="4"/>
</dbReference>
<dbReference type="GO" id="GO:0004888">
    <property type="term" value="F:transmembrane signaling receptor activity"/>
    <property type="evidence" value="ECO:0007669"/>
    <property type="project" value="TreeGrafter"/>
</dbReference>
<accession>A0A8T2K343</accession>
<evidence type="ECO:0000313" key="5">
    <source>
        <dbReference type="Proteomes" id="UP000812440"/>
    </source>
</evidence>
<evidence type="ECO:0000259" key="3">
    <source>
        <dbReference type="PROSITE" id="PS50835"/>
    </source>
</evidence>
<evidence type="ECO:0000313" key="4">
    <source>
        <dbReference type="EMBL" id="KAG8450050.1"/>
    </source>
</evidence>
<keyword evidence="2" id="KW-1015">Disulfide bond</keyword>
<dbReference type="InterPro" id="IPR013783">
    <property type="entry name" value="Ig-like_fold"/>
</dbReference>
<feature type="non-terminal residue" evidence="4">
    <location>
        <position position="363"/>
    </location>
</feature>
<evidence type="ECO:0000256" key="2">
    <source>
        <dbReference type="ARBA" id="ARBA00023157"/>
    </source>
</evidence>
<dbReference type="EMBL" id="JAACNH010000003">
    <property type="protein sequence ID" value="KAG8450050.1"/>
    <property type="molecule type" value="Genomic_DNA"/>
</dbReference>
<dbReference type="InterPro" id="IPR050488">
    <property type="entry name" value="Ig_Fc_receptor"/>
</dbReference>
<dbReference type="PROSITE" id="PS50835">
    <property type="entry name" value="IG_LIKE"/>
    <property type="match status" value="4"/>
</dbReference>
<protein>
    <recommendedName>
        <fullName evidence="3">Ig-like domain-containing protein</fullName>
    </recommendedName>
</protein>
<comment type="caution">
    <text evidence="4">The sequence shown here is derived from an EMBL/GenBank/DDBJ whole genome shotgun (WGS) entry which is preliminary data.</text>
</comment>
<dbReference type="SUPFAM" id="SSF48726">
    <property type="entry name" value="Immunoglobulin"/>
    <property type="match status" value="4"/>
</dbReference>
<name>A0A8T2K343_9PIPI</name>
<reference evidence="4" key="1">
    <citation type="thesis" date="2020" institute="ProQuest LLC" country="789 East Eisenhower Parkway, Ann Arbor, MI, USA">
        <title>Comparative Genomics and Chromosome Evolution.</title>
        <authorList>
            <person name="Mudd A.B."/>
        </authorList>
    </citation>
    <scope>NUCLEOTIDE SEQUENCE</scope>
    <source>
        <strain evidence="4">Female2</strain>
        <tissue evidence="4">Blood</tissue>
    </source>
</reference>
<dbReference type="Gene3D" id="2.60.40.10">
    <property type="entry name" value="Immunoglobulins"/>
    <property type="match status" value="4"/>
</dbReference>
<dbReference type="GO" id="GO:0006955">
    <property type="term" value="P:immune response"/>
    <property type="evidence" value="ECO:0007669"/>
    <property type="project" value="TreeGrafter"/>
</dbReference>
<gene>
    <name evidence="4" type="ORF">GDO86_016657</name>
</gene>
<dbReference type="Pfam" id="PF13895">
    <property type="entry name" value="Ig_2"/>
    <property type="match status" value="4"/>
</dbReference>
<dbReference type="Proteomes" id="UP000812440">
    <property type="component" value="Chromosome 8_10"/>
</dbReference>
<dbReference type="OrthoDB" id="10012075at2759"/>
<keyword evidence="1" id="KW-0732">Signal</keyword>
<dbReference type="AlphaFoldDB" id="A0A8T2K343"/>
<proteinExistence type="predicted"/>
<dbReference type="PANTHER" id="PTHR11481">
    <property type="entry name" value="IMMUNOGLOBULIN FC RECEPTOR"/>
    <property type="match status" value="1"/>
</dbReference>
<dbReference type="GO" id="GO:0009897">
    <property type="term" value="C:external side of plasma membrane"/>
    <property type="evidence" value="ECO:0007669"/>
    <property type="project" value="TreeGrafter"/>
</dbReference>
<dbReference type="InterPro" id="IPR036179">
    <property type="entry name" value="Ig-like_dom_sf"/>
</dbReference>